<name>A0A2G9UUV3_TELCI</name>
<gene>
    <name evidence="2" type="ORF">TELCIR_03972</name>
</gene>
<dbReference type="InterPro" id="IPR032472">
    <property type="entry name" value="ArgoL2"/>
</dbReference>
<accession>A0A2G9UUV3</accession>
<protein>
    <recommendedName>
        <fullName evidence="1">Argonaute linker 2 domain-containing protein</fullName>
    </recommendedName>
</protein>
<evidence type="ECO:0000313" key="3">
    <source>
        <dbReference type="Proteomes" id="UP000230423"/>
    </source>
</evidence>
<dbReference type="OrthoDB" id="5971213at2759"/>
<dbReference type="InterPro" id="IPR036085">
    <property type="entry name" value="PAZ_dom_sf"/>
</dbReference>
<proteinExistence type="predicted"/>
<dbReference type="SUPFAM" id="SSF101690">
    <property type="entry name" value="PAZ domain"/>
    <property type="match status" value="1"/>
</dbReference>
<dbReference type="PANTHER" id="PTHR22891">
    <property type="entry name" value="EUKARYOTIC TRANSLATION INITIATION FACTOR 2C"/>
    <property type="match status" value="1"/>
</dbReference>
<dbReference type="Proteomes" id="UP000230423">
    <property type="component" value="Unassembled WGS sequence"/>
</dbReference>
<dbReference type="Pfam" id="PF16488">
    <property type="entry name" value="ArgoL2"/>
    <property type="match status" value="1"/>
</dbReference>
<organism evidence="2 3">
    <name type="scientific">Teladorsagia circumcincta</name>
    <name type="common">Brown stomach worm</name>
    <name type="synonym">Ostertagia circumcincta</name>
    <dbReference type="NCBI Taxonomy" id="45464"/>
    <lineage>
        <taxon>Eukaryota</taxon>
        <taxon>Metazoa</taxon>
        <taxon>Ecdysozoa</taxon>
        <taxon>Nematoda</taxon>
        <taxon>Chromadorea</taxon>
        <taxon>Rhabditida</taxon>
        <taxon>Rhabditina</taxon>
        <taxon>Rhabditomorpha</taxon>
        <taxon>Strongyloidea</taxon>
        <taxon>Trichostrongylidae</taxon>
        <taxon>Teladorsagia</taxon>
    </lineage>
</organism>
<feature type="domain" description="Argonaute linker 2" evidence="1">
    <location>
        <begin position="29"/>
        <end position="75"/>
    </location>
</feature>
<reference evidence="2 3" key="1">
    <citation type="submission" date="2015-09" db="EMBL/GenBank/DDBJ databases">
        <title>Draft genome of the parasitic nematode Teladorsagia circumcincta isolate WARC Sus (inbred).</title>
        <authorList>
            <person name="Mitreva M."/>
        </authorList>
    </citation>
    <scope>NUCLEOTIDE SEQUENCE [LARGE SCALE GENOMIC DNA]</scope>
    <source>
        <strain evidence="2 3">S</strain>
    </source>
</reference>
<dbReference type="Gene3D" id="3.40.50.2300">
    <property type="match status" value="1"/>
</dbReference>
<dbReference type="EMBL" id="KZ345345">
    <property type="protein sequence ID" value="PIO74031.1"/>
    <property type="molecule type" value="Genomic_DNA"/>
</dbReference>
<keyword evidence="3" id="KW-1185">Reference proteome</keyword>
<sequence>MDTPQKYNKKLSEKQTSSIIRAAAVDASQREERIAQLCQQAGFDRDPFLKEFGLSVSSRMFETMARVIQPPQIMFGDNSKMVQFYLEATQMGMDFPKWPDLVKYGRGRDDVVMLFNEIANEYKQTSTSCDLVIVVLPGKNSDIYTEPTKQTAGFLLSMVHKPLGRIERK</sequence>
<dbReference type="AlphaFoldDB" id="A0A2G9UUV3"/>
<evidence type="ECO:0000259" key="1">
    <source>
        <dbReference type="Pfam" id="PF16488"/>
    </source>
</evidence>
<evidence type="ECO:0000313" key="2">
    <source>
        <dbReference type="EMBL" id="PIO74031.1"/>
    </source>
</evidence>